<feature type="signal peptide" evidence="1">
    <location>
        <begin position="1"/>
        <end position="24"/>
    </location>
</feature>
<dbReference type="SMART" id="SM00564">
    <property type="entry name" value="PQQ"/>
    <property type="match status" value="2"/>
</dbReference>
<dbReference type="PANTHER" id="PTHR34512">
    <property type="entry name" value="CELL SURFACE PROTEIN"/>
    <property type="match status" value="1"/>
</dbReference>
<name>A0A5C6AUU1_9BACT</name>
<dbReference type="Pfam" id="PF13360">
    <property type="entry name" value="PQQ_2"/>
    <property type="match status" value="2"/>
</dbReference>
<evidence type="ECO:0000259" key="2">
    <source>
        <dbReference type="Pfam" id="PF13360"/>
    </source>
</evidence>
<dbReference type="InterPro" id="IPR011047">
    <property type="entry name" value="Quinoprotein_ADH-like_sf"/>
</dbReference>
<feature type="chain" id="PRO_5022978704" evidence="1">
    <location>
        <begin position="25"/>
        <end position="421"/>
    </location>
</feature>
<keyword evidence="1" id="KW-0732">Signal</keyword>
<reference evidence="3 4" key="1">
    <citation type="submission" date="2019-02" db="EMBL/GenBank/DDBJ databases">
        <title>Deep-cultivation of Planctomycetes and their phenomic and genomic characterization uncovers novel biology.</title>
        <authorList>
            <person name="Wiegand S."/>
            <person name="Jogler M."/>
            <person name="Boedeker C."/>
            <person name="Pinto D."/>
            <person name="Vollmers J."/>
            <person name="Rivas-Marin E."/>
            <person name="Kohn T."/>
            <person name="Peeters S.H."/>
            <person name="Heuer A."/>
            <person name="Rast P."/>
            <person name="Oberbeckmann S."/>
            <person name="Bunk B."/>
            <person name="Jeske O."/>
            <person name="Meyerdierks A."/>
            <person name="Storesund J.E."/>
            <person name="Kallscheuer N."/>
            <person name="Luecker S."/>
            <person name="Lage O.M."/>
            <person name="Pohl T."/>
            <person name="Merkel B.J."/>
            <person name="Hornburger P."/>
            <person name="Mueller R.-W."/>
            <person name="Bruemmer F."/>
            <person name="Labrenz M."/>
            <person name="Spormann A.M."/>
            <person name="Op Den Camp H."/>
            <person name="Overmann J."/>
            <person name="Amann R."/>
            <person name="Jetten M.S.M."/>
            <person name="Mascher T."/>
            <person name="Medema M.H."/>
            <person name="Devos D.P."/>
            <person name="Kaster A.-K."/>
            <person name="Ovreas L."/>
            <person name="Rohde M."/>
            <person name="Galperin M.Y."/>
            <person name="Jogler C."/>
        </authorList>
    </citation>
    <scope>NUCLEOTIDE SEQUENCE [LARGE SCALE GENOMIC DNA]</scope>
    <source>
        <strain evidence="3 4">Pla52n</strain>
    </source>
</reference>
<dbReference type="OrthoDB" id="244732at2"/>
<dbReference type="PANTHER" id="PTHR34512:SF30">
    <property type="entry name" value="OUTER MEMBRANE PROTEIN ASSEMBLY FACTOR BAMB"/>
    <property type="match status" value="1"/>
</dbReference>
<gene>
    <name evidence="3" type="ORF">Pla52n_40580</name>
</gene>
<dbReference type="Gene3D" id="2.40.10.480">
    <property type="match status" value="1"/>
</dbReference>
<protein>
    <submittedName>
        <fullName evidence="3">Outer membrane biogenesis protein BamB</fullName>
    </submittedName>
</protein>
<dbReference type="Proteomes" id="UP000320176">
    <property type="component" value="Unassembled WGS sequence"/>
</dbReference>
<evidence type="ECO:0000313" key="3">
    <source>
        <dbReference type="EMBL" id="TWU02969.1"/>
    </source>
</evidence>
<feature type="domain" description="Pyrrolo-quinoline quinone repeat" evidence="2">
    <location>
        <begin position="46"/>
        <end position="164"/>
    </location>
</feature>
<dbReference type="RefSeq" id="WP_146521191.1">
    <property type="nucleotide sequence ID" value="NZ_CP151726.1"/>
</dbReference>
<dbReference type="SUPFAM" id="SSF50998">
    <property type="entry name" value="Quinoprotein alcohol dehydrogenase-like"/>
    <property type="match status" value="1"/>
</dbReference>
<dbReference type="InterPro" id="IPR015943">
    <property type="entry name" value="WD40/YVTN_repeat-like_dom_sf"/>
</dbReference>
<evidence type="ECO:0000313" key="4">
    <source>
        <dbReference type="Proteomes" id="UP000320176"/>
    </source>
</evidence>
<accession>A0A5C6AUU1</accession>
<evidence type="ECO:0000256" key="1">
    <source>
        <dbReference type="SAM" id="SignalP"/>
    </source>
</evidence>
<dbReference type="InterPro" id="IPR018391">
    <property type="entry name" value="PQQ_b-propeller_rpt"/>
</dbReference>
<dbReference type="AlphaFoldDB" id="A0A5C6AUU1"/>
<keyword evidence="4" id="KW-1185">Reference proteome</keyword>
<feature type="domain" description="Pyrrolo-quinoline quinone repeat" evidence="2">
    <location>
        <begin position="176"/>
        <end position="340"/>
    </location>
</feature>
<proteinExistence type="predicted"/>
<sequence precursor="true">MRCFPSIILLALACFLEIHSPVAAEDWLRFRGTGGQGIAQGEAPIKWNASDNVVWKCPLPGAGSSSPIVVGDRVIVTCYSGATGENASRQVVCVDAKTGQQLWAHSVSAPNVEDDYNGFLTEHGYASGSPVSDGTNVYAFFGKAGVIALTLDGEKLWQRNVGTMSSNRRWGSGSSVVLADDILIVNAAEEARAILGLNKLDGSTVWKAESDLLELCFATPVIVNGAEDVSEAVIAMPGEAWGINTQTGKLRWYYETGTGGNVSPSVVVGDDAFYTFGGYPQQQSIAIRRGGRKDITQSHRLWESRDSSYVATPLYHDGHLYWVSDRGQAFVMDAKTGEVVTRNRLSGLRDGGRPVYASPVLAGEHLYVVTRRSGTLVFTATPEMKQVALNEPLDESQFNATPAIVNGKIYLRSDTALYCVQ</sequence>
<dbReference type="EMBL" id="SJPN01000004">
    <property type="protein sequence ID" value="TWU02969.1"/>
    <property type="molecule type" value="Genomic_DNA"/>
</dbReference>
<organism evidence="3 4">
    <name type="scientific">Stieleria varia</name>
    <dbReference type="NCBI Taxonomy" id="2528005"/>
    <lineage>
        <taxon>Bacteria</taxon>
        <taxon>Pseudomonadati</taxon>
        <taxon>Planctomycetota</taxon>
        <taxon>Planctomycetia</taxon>
        <taxon>Pirellulales</taxon>
        <taxon>Pirellulaceae</taxon>
        <taxon>Stieleria</taxon>
    </lineage>
</organism>
<dbReference type="InterPro" id="IPR002372">
    <property type="entry name" value="PQQ_rpt_dom"/>
</dbReference>
<dbReference type="Gene3D" id="2.130.10.10">
    <property type="entry name" value="YVTN repeat-like/Quinoprotein amine dehydrogenase"/>
    <property type="match status" value="1"/>
</dbReference>
<comment type="caution">
    <text evidence="3">The sequence shown here is derived from an EMBL/GenBank/DDBJ whole genome shotgun (WGS) entry which is preliminary data.</text>
</comment>